<sequence length="317" mass="35578">MAQDKIKQKDAVKQAQVVDMDEHQKTKEPRKLEMFLVTLPTAVKKFADTPDMKKSDRKYKDPSEEPYGLGSLVFPCLQRFNNVKSFLTLSFLAVVAHTHFGGRGNRANWVAAGCFLTGIAAIVFAVPFLNFEIIKLSVVKEELCEEGKLPKVCEPTVLPHKSICIFIFIFGQCLHGIAGLPLYILATSFIFDHVPTNSSGLYIALVDAALGVGYCLGFIGGMLNFKMSAQEVMQAVGHRQRIRILQRGWWRTFIFVAVFAFCTTLPLLGFPSSLPGARQIRLEKSQEPPTFDRRLKNKEIKNNLKSVLHATWNERQG</sequence>
<dbReference type="Gene3D" id="1.20.1250.20">
    <property type="entry name" value="MFS general substrate transporter like domains"/>
    <property type="match status" value="1"/>
</dbReference>
<dbReference type="ExpressionAtlas" id="E0CXJ0">
    <property type="expression patterns" value="baseline and differential"/>
</dbReference>
<dbReference type="PANTHER" id="PTHR11388">
    <property type="entry name" value="ORGANIC ANION TRANSPORTER"/>
    <property type="match status" value="1"/>
</dbReference>
<organism evidence="5 7">
    <name type="scientific">Mus musculus</name>
    <name type="common">Mouse</name>
    <dbReference type="NCBI Taxonomy" id="10090"/>
    <lineage>
        <taxon>Eukaryota</taxon>
        <taxon>Metazoa</taxon>
        <taxon>Chordata</taxon>
        <taxon>Craniata</taxon>
        <taxon>Vertebrata</taxon>
        <taxon>Euteleostomi</taxon>
        <taxon>Mammalia</taxon>
        <taxon>Eutheria</taxon>
        <taxon>Euarchontoglires</taxon>
        <taxon>Glires</taxon>
        <taxon>Rodentia</taxon>
        <taxon>Myomorpha</taxon>
        <taxon>Muroidea</taxon>
        <taxon>Muridae</taxon>
        <taxon>Murinae</taxon>
        <taxon>Mus</taxon>
        <taxon>Mus</taxon>
    </lineage>
</organism>
<dbReference type="PhylomeDB" id="E0CXJ0"/>
<dbReference type="PANTHER" id="PTHR11388:SF4">
    <property type="entry name" value="SOLUTE CARRIER ORGANIC ANION TRANSPORTER FAMILY, MEMBER 6D1"/>
    <property type="match status" value="1"/>
</dbReference>
<reference evidence="5 7" key="1">
    <citation type="journal article" date="2009" name="PLoS Biol.">
        <title>Lineage-specific biology revealed by a finished genome assembly of the mouse.</title>
        <authorList>
            <consortium name="Mouse Genome Sequencing Consortium"/>
            <person name="Church D.M."/>
            <person name="Goodstadt L."/>
            <person name="Hillier L.W."/>
            <person name="Zody M.C."/>
            <person name="Goldstein S."/>
            <person name="She X."/>
            <person name="Bult C.J."/>
            <person name="Agarwala R."/>
            <person name="Cherry J.L."/>
            <person name="DiCuccio M."/>
            <person name="Hlavina W."/>
            <person name="Kapustin Y."/>
            <person name="Meric P."/>
            <person name="Maglott D."/>
            <person name="Birtle Z."/>
            <person name="Marques A.C."/>
            <person name="Graves T."/>
            <person name="Zhou S."/>
            <person name="Teague B."/>
            <person name="Potamousis K."/>
            <person name="Churas C."/>
            <person name="Place M."/>
            <person name="Herschleb J."/>
            <person name="Runnheim R."/>
            <person name="Forrest D."/>
            <person name="Amos-Landgraf J."/>
            <person name="Schwartz D.C."/>
            <person name="Cheng Z."/>
            <person name="Lindblad-Toh K."/>
            <person name="Eichler E.E."/>
            <person name="Ponting C.P."/>
        </authorList>
    </citation>
    <scope>NUCLEOTIDE SEQUENCE [LARGE SCALE GENOMIC DNA]</scope>
    <source>
        <strain evidence="5 7">C57BL/6J</strain>
    </source>
</reference>
<reference evidence="5 7" key="2">
    <citation type="journal article" date="2011" name="PLoS Biol.">
        <title>Modernizing reference genome assemblies.</title>
        <authorList>
            <person name="Church D.M."/>
            <person name="Schneider V.A."/>
            <person name="Graves T."/>
            <person name="Auger K."/>
            <person name="Cunningham F."/>
            <person name="Bouk N."/>
            <person name="Chen H.C."/>
            <person name="Agarwala R."/>
            <person name="McLaren W.M."/>
            <person name="Ritchie G.R."/>
            <person name="Albracht D."/>
            <person name="Kremitzki M."/>
            <person name="Rock S."/>
            <person name="Kotkiewicz H."/>
            <person name="Kremitzki C."/>
            <person name="Wollam A."/>
            <person name="Trani L."/>
            <person name="Fulton L."/>
            <person name="Fulton R."/>
            <person name="Matthews L."/>
            <person name="Whitehead S."/>
            <person name="Chow W."/>
            <person name="Torrance J."/>
            <person name="Dunn M."/>
            <person name="Harden G."/>
            <person name="Threadgold G."/>
            <person name="Wood J."/>
            <person name="Collins J."/>
            <person name="Heath P."/>
            <person name="Griffiths G."/>
            <person name="Pelan S."/>
            <person name="Grafham D."/>
            <person name="Eichler E.E."/>
            <person name="Weinstock G."/>
            <person name="Mardis E.R."/>
            <person name="Wilson R.K."/>
            <person name="Howe K."/>
            <person name="Flicek P."/>
            <person name="Hubbard T."/>
        </authorList>
    </citation>
    <scope>NUCLEOTIDE SEQUENCE [LARGE SCALE GENOMIC DNA]</scope>
    <source>
        <strain evidence="5 7">C57BL/6J</strain>
    </source>
</reference>
<evidence type="ECO:0000256" key="2">
    <source>
        <dbReference type="ARBA" id="ARBA00023157"/>
    </source>
</evidence>
<evidence type="ECO:0000256" key="4">
    <source>
        <dbReference type="SAM" id="Phobius"/>
    </source>
</evidence>
<comment type="subcellular location">
    <subcellularLocation>
        <location evidence="1">Membrane</location>
        <topology evidence="1">Multi-pass membrane protein</topology>
    </subcellularLocation>
</comment>
<dbReference type="OrthoDB" id="5062115at2759"/>
<dbReference type="MGI" id="MGI:1918116">
    <property type="gene designation" value="Slco6d1"/>
</dbReference>
<proteinExistence type="predicted"/>
<reference evidence="5" key="4">
    <citation type="submission" date="2025-09" db="UniProtKB">
        <authorList>
            <consortium name="Ensembl"/>
        </authorList>
    </citation>
    <scope>IDENTIFICATION</scope>
    <source>
        <strain evidence="5">C57BL/6J</strain>
    </source>
</reference>
<dbReference type="GO" id="GO:0055085">
    <property type="term" value="P:transmembrane transport"/>
    <property type="evidence" value="ECO:0007669"/>
    <property type="project" value="InterPro"/>
</dbReference>
<keyword evidence="4" id="KW-0472">Membrane</keyword>
<dbReference type="Ensembl" id="ENSMUST00000162468.8">
    <property type="protein sequence ID" value="ENSMUSP00000125258.2"/>
    <property type="gene ID" value="ENSMUSG00000026336.14"/>
</dbReference>
<keyword evidence="4" id="KW-0812">Transmembrane</keyword>
<feature type="region of interest" description="Disordered" evidence="3">
    <location>
        <begin position="1"/>
        <end position="26"/>
    </location>
</feature>
<evidence type="ECO:0000256" key="1">
    <source>
        <dbReference type="ARBA" id="ARBA00004141"/>
    </source>
</evidence>
<keyword evidence="7" id="KW-1185">Reference proteome</keyword>
<feature type="transmembrane region" description="Helical" evidence="4">
    <location>
        <begin position="86"/>
        <end position="102"/>
    </location>
</feature>
<dbReference type="SUPFAM" id="SSF103473">
    <property type="entry name" value="MFS general substrate transporter"/>
    <property type="match status" value="1"/>
</dbReference>
<evidence type="ECO:0000313" key="7">
    <source>
        <dbReference type="Proteomes" id="UP000000589"/>
    </source>
</evidence>
<dbReference type="HOGENOM" id="CLU_877054_0_0_1"/>
<feature type="compositionally biased region" description="Basic and acidic residues" evidence="3">
    <location>
        <begin position="1"/>
        <end position="12"/>
    </location>
</feature>
<evidence type="ECO:0000313" key="5">
    <source>
        <dbReference type="Ensembl" id="ENSMUSP00000125258.2"/>
    </source>
</evidence>
<dbReference type="AlphaFoldDB" id="E0CXJ0"/>
<keyword evidence="2" id="KW-1015">Disulfide bond</keyword>
<dbReference type="Proteomes" id="UP000000589">
    <property type="component" value="Chromosome 1"/>
</dbReference>
<dbReference type="ProteomicsDB" id="310134"/>
<keyword evidence="4" id="KW-1133">Transmembrane helix</keyword>
<reference evidence="5" key="3">
    <citation type="submission" date="2025-08" db="UniProtKB">
        <authorList>
            <consortium name="Ensembl"/>
        </authorList>
    </citation>
    <scope>IDENTIFICATION</scope>
    <source>
        <strain evidence="5">C57BL/6J</strain>
    </source>
</reference>
<dbReference type="GO" id="GO:0016020">
    <property type="term" value="C:membrane"/>
    <property type="evidence" value="ECO:0007669"/>
    <property type="project" value="UniProtKB-SubCell"/>
</dbReference>
<feature type="transmembrane region" description="Helical" evidence="4">
    <location>
        <begin position="108"/>
        <end position="131"/>
    </location>
</feature>
<dbReference type="Bgee" id="ENSMUSG00000026336">
    <property type="expression patterns" value="Expressed in spermatid and 15 other cell types or tissues"/>
</dbReference>
<accession>E0CXJ0</accession>
<feature type="transmembrane region" description="Helical" evidence="4">
    <location>
        <begin position="248"/>
        <end position="268"/>
    </location>
</feature>
<dbReference type="InterPro" id="IPR036259">
    <property type="entry name" value="MFS_trans_sf"/>
</dbReference>
<evidence type="ECO:0000313" key="6">
    <source>
        <dbReference type="MGI" id="MGI:1918116"/>
    </source>
</evidence>
<dbReference type="InterPro" id="IPR004156">
    <property type="entry name" value="OATP"/>
</dbReference>
<evidence type="ECO:0000256" key="3">
    <source>
        <dbReference type="SAM" id="MobiDB-lite"/>
    </source>
</evidence>
<name>E0CXJ0_MOUSE</name>
<dbReference type="VEuPathDB" id="HostDB:ENSMUSG00000026336"/>
<dbReference type="AGR" id="MGI:1918116"/>
<feature type="transmembrane region" description="Helical" evidence="4">
    <location>
        <begin position="202"/>
        <end position="225"/>
    </location>
</feature>
<protein>
    <submittedName>
        <fullName evidence="5">Solute carrier organic anion transporter family, member 6d1</fullName>
    </submittedName>
</protein>
<dbReference type="Pfam" id="PF03137">
    <property type="entry name" value="OATP"/>
    <property type="match status" value="1"/>
</dbReference>
<feature type="transmembrane region" description="Helical" evidence="4">
    <location>
        <begin position="165"/>
        <end position="190"/>
    </location>
</feature>
<dbReference type="SMR" id="E0CXJ0"/>
<gene>
    <name evidence="5 6" type="primary">Slco6d1</name>
</gene>
<dbReference type="GeneTree" id="ENSGT01150000286985"/>